<dbReference type="Proteomes" id="UP000002571">
    <property type="component" value="Chromosome 1"/>
</dbReference>
<keyword evidence="2" id="KW-1185">Reference proteome</keyword>
<reference evidence="1" key="1">
    <citation type="submission" date="2009-10" db="EMBL/GenBank/DDBJ databases">
        <authorList>
            <consortium name="Los Alamos National Laboratory (LANL)"/>
            <consortium name="National Microbial Pathogen Data Resource (NMPDR)"/>
            <person name="Munk A.C."/>
            <person name="Tapia R."/>
            <person name="Green L."/>
            <person name="Rogers Y."/>
            <person name="Detter J.C."/>
            <person name="Bruce D."/>
            <person name="Brettin T.S."/>
            <person name="Colwell R."/>
            <person name="Huq A."/>
            <person name="Grim C.J."/>
            <person name="Hasan N.A."/>
            <person name="Vonstein V."/>
            <person name="Bartels D."/>
        </authorList>
    </citation>
    <scope>NUCLEOTIDE SEQUENCE</scope>
    <source>
        <strain evidence="1">EX25</strain>
    </source>
</reference>
<organism evidence="1 2">
    <name type="scientific">Vibrio antiquarius (strain Ex25)</name>
    <dbReference type="NCBI Taxonomy" id="150340"/>
    <lineage>
        <taxon>Bacteria</taxon>
        <taxon>Pseudomonadati</taxon>
        <taxon>Pseudomonadota</taxon>
        <taxon>Gammaproteobacteria</taxon>
        <taxon>Vibrionales</taxon>
        <taxon>Vibrionaceae</taxon>
        <taxon>Vibrio</taxon>
        <taxon>Vibrio diabolicus subgroup</taxon>
    </lineage>
</organism>
<dbReference type="EMBL" id="CP001805">
    <property type="protein sequence ID" value="ACY51610.1"/>
    <property type="molecule type" value="Genomic_DNA"/>
</dbReference>
<evidence type="ECO:0000313" key="2">
    <source>
        <dbReference type="Proteomes" id="UP000002571"/>
    </source>
</evidence>
<name>A0ACA6QMH5_VIBAE</name>
<sequence>MAVGLVAYALINSFDKSRVWNFMMYKKLIDIRNQYILKPKSNGEAFYEYKDGEYKITDRNLLNYDHSNGDLTVLDGEIYYVSTLRMKVSSIKNHKISIMVKDYDGNILEIPYSKREPSGVTLTYYRWDIKRFVKEIKILSSNEIYDKLFVLSITGRSAEDIAELMGDFMDESGQLHQEIEEANEELRKLNGLRSDIQDANEEKSEIDSEIKTKKLELGNLNSKIEDQKATILNLEASTDEVKKDLNFLELESDSIKKAIRSKAENLQSLNENKEKINNELRRLELERSKYSEDFVTYKEEIQKQNYLYLTLFTLGLIISYAVFYKLIEGAYNLAELFNKGEDIYQLILSRTPIVIIYIGLLGLAGKGLAHFYSLLKDNLEDMRRLKKTVYLVTHISESQSFDLIEKGLETKDVYKMRVDEKMKIVRDLLSIEMSENHQPSNEVNSSIDMGTIKDSMANLTKKL</sequence>
<gene>
    <name evidence="1" type="ordered locus">VEA_003450</name>
</gene>
<accession>A0ACA6QMH5</accession>
<evidence type="ECO:0000313" key="1">
    <source>
        <dbReference type="EMBL" id="ACY51610.1"/>
    </source>
</evidence>
<proteinExistence type="predicted"/>
<protein>
    <submittedName>
        <fullName evidence="1">Uncharacterized protein</fullName>
    </submittedName>
</protein>